<dbReference type="STRING" id="1841610.A6X21_13025"/>
<proteinExistence type="predicted"/>
<keyword evidence="2" id="KW-1185">Reference proteome</keyword>
<accession>A0A1C3E5S4</accession>
<sequence length="425" mass="47465">MPVYLLGSIPVWSADHEPALPARIQLVSAQVMTAHRVQMDGNELAITADDGTSSRWPWKEISRIDFRSEAKAAFDGLPVPQHEIWLTNGDRIAAFVKEIQNEKLQIGWVEQTDWQAEPIPLESVEVAVLKAPTSSFARGSFRRRIQSLRVTAARKDDVALLSNGDELPGEFIELGPEQATLMRSKESVQVPRFRMAAIVFNEELLVAPQAARQRWRVVTNDGSAFTVRELRTVSGEKEPHVKLEFLLMTGTRLVVPLQDILTIEFASDSLQWLDDLPLESQVWNPWLPAIVQDSSTSRINLLTRQTGRNRLTGIHEGFDQTAFWSLSMSPEAEVTWRLAEGGYQLSGRVQVSGATTLSAAARASIKLNGKTLWGSQELNLENKSETFQVDLTVPTEEKLTFRAMSGRAGDQGIQLIWSDVSLRVK</sequence>
<evidence type="ECO:0000313" key="1">
    <source>
        <dbReference type="EMBL" id="ODA28605.1"/>
    </source>
</evidence>
<dbReference type="AlphaFoldDB" id="A0A1C3E5S4"/>
<evidence type="ECO:0000313" key="2">
    <source>
        <dbReference type="Proteomes" id="UP000094828"/>
    </source>
</evidence>
<reference evidence="1 2" key="1">
    <citation type="submission" date="2016-05" db="EMBL/GenBank/DDBJ databases">
        <title>Genomic and physiological characterization of Planctopirus sp. isolated from fresh water lake.</title>
        <authorList>
            <person name="Subhash Y."/>
            <person name="Ramana C."/>
        </authorList>
    </citation>
    <scope>NUCLEOTIDE SEQUENCE [LARGE SCALE GENOMIC DNA]</scope>
    <source>
        <strain evidence="1 2">JC280</strain>
    </source>
</reference>
<name>A0A1C3E5S4_9PLAN</name>
<gene>
    <name evidence="1" type="ORF">A6X21_13025</name>
</gene>
<protein>
    <recommendedName>
        <fullName evidence="3">Glycosyl hydrolase family 98 putative carbohydrate-binding module domain-containing protein</fullName>
    </recommendedName>
</protein>
<dbReference type="EMBL" id="LYDR01000152">
    <property type="protein sequence ID" value="ODA28605.1"/>
    <property type="molecule type" value="Genomic_DNA"/>
</dbReference>
<dbReference type="Proteomes" id="UP000094828">
    <property type="component" value="Unassembled WGS sequence"/>
</dbReference>
<evidence type="ECO:0008006" key="3">
    <source>
        <dbReference type="Google" id="ProtNLM"/>
    </source>
</evidence>
<organism evidence="1 2">
    <name type="scientific">Planctopirus hydrillae</name>
    <dbReference type="NCBI Taxonomy" id="1841610"/>
    <lineage>
        <taxon>Bacteria</taxon>
        <taxon>Pseudomonadati</taxon>
        <taxon>Planctomycetota</taxon>
        <taxon>Planctomycetia</taxon>
        <taxon>Planctomycetales</taxon>
        <taxon>Planctomycetaceae</taxon>
        <taxon>Planctopirus</taxon>
    </lineage>
</organism>
<comment type="caution">
    <text evidence="1">The sequence shown here is derived from an EMBL/GenBank/DDBJ whole genome shotgun (WGS) entry which is preliminary data.</text>
</comment>